<reference evidence="1" key="1">
    <citation type="submission" date="2015-04" db="UniProtKB">
        <authorList>
            <consortium name="EnsemblPlants"/>
        </authorList>
    </citation>
    <scope>IDENTIFICATION</scope>
</reference>
<proteinExistence type="predicted"/>
<reference evidence="1" key="2">
    <citation type="submission" date="2018-05" db="EMBL/GenBank/DDBJ databases">
        <title>OmerRS3 (Oryza meridionalis Reference Sequence Version 3).</title>
        <authorList>
            <person name="Zhang J."/>
            <person name="Kudrna D."/>
            <person name="Lee S."/>
            <person name="Talag J."/>
            <person name="Welchert J."/>
            <person name="Wing R.A."/>
        </authorList>
    </citation>
    <scope>NUCLEOTIDE SEQUENCE [LARGE SCALE GENOMIC DNA]</scope>
    <source>
        <strain evidence="1">cv. OR44</strain>
    </source>
</reference>
<dbReference type="Proteomes" id="UP000008021">
    <property type="component" value="Chromosome 1"/>
</dbReference>
<sequence length="130" mass="13761">MGDGAQVVGGIRSQCGRRALQGRAGGGRRICPLCRFIQHAGKEEKSGRELGAAVSELEEGGAMPQVSWVAVSGKRALVASELEEGMTVQCDWPAASELEAEEKGRRLGCGREETKDRAHMAVALSALPQD</sequence>
<dbReference type="Gramene" id="OMERI01G06740.1">
    <property type="protein sequence ID" value="OMERI01G06740.1"/>
    <property type="gene ID" value="OMERI01G06740"/>
</dbReference>
<name>A0A0E0BYT4_9ORYZ</name>
<dbReference type="HOGENOM" id="CLU_1941433_0_0_1"/>
<dbReference type="EnsemblPlants" id="OMERI01G06740.1">
    <property type="protein sequence ID" value="OMERI01G06740.1"/>
    <property type="gene ID" value="OMERI01G06740"/>
</dbReference>
<keyword evidence="2" id="KW-1185">Reference proteome</keyword>
<protein>
    <submittedName>
        <fullName evidence="1">Uncharacterized protein</fullName>
    </submittedName>
</protein>
<organism evidence="1">
    <name type="scientific">Oryza meridionalis</name>
    <dbReference type="NCBI Taxonomy" id="40149"/>
    <lineage>
        <taxon>Eukaryota</taxon>
        <taxon>Viridiplantae</taxon>
        <taxon>Streptophyta</taxon>
        <taxon>Embryophyta</taxon>
        <taxon>Tracheophyta</taxon>
        <taxon>Spermatophyta</taxon>
        <taxon>Magnoliopsida</taxon>
        <taxon>Liliopsida</taxon>
        <taxon>Poales</taxon>
        <taxon>Poaceae</taxon>
        <taxon>BOP clade</taxon>
        <taxon>Oryzoideae</taxon>
        <taxon>Oryzeae</taxon>
        <taxon>Oryzinae</taxon>
        <taxon>Oryza</taxon>
    </lineage>
</organism>
<evidence type="ECO:0000313" key="2">
    <source>
        <dbReference type="Proteomes" id="UP000008021"/>
    </source>
</evidence>
<evidence type="ECO:0000313" key="1">
    <source>
        <dbReference type="EnsemblPlants" id="OMERI01G06740.1"/>
    </source>
</evidence>
<accession>A0A0E0BYT4</accession>
<dbReference type="AlphaFoldDB" id="A0A0E0BYT4"/>